<dbReference type="InterPro" id="IPR012349">
    <property type="entry name" value="Split_barrel_FMN-bd"/>
</dbReference>
<organism evidence="6 7">
    <name type="scientific">Kitasatospora xanthocidica</name>
    <dbReference type="NCBI Taxonomy" id="83382"/>
    <lineage>
        <taxon>Bacteria</taxon>
        <taxon>Bacillati</taxon>
        <taxon>Actinomycetota</taxon>
        <taxon>Actinomycetes</taxon>
        <taxon>Kitasatosporales</taxon>
        <taxon>Streptomycetaceae</taxon>
        <taxon>Kitasatospora</taxon>
    </lineage>
</organism>
<dbReference type="InterPro" id="IPR002563">
    <property type="entry name" value="Flavin_Rdtase-like_dom"/>
</dbReference>
<evidence type="ECO:0000256" key="2">
    <source>
        <dbReference type="ARBA" id="ARBA00022630"/>
    </source>
</evidence>
<dbReference type="SUPFAM" id="SSF50475">
    <property type="entry name" value="FMN-binding split barrel"/>
    <property type="match status" value="1"/>
</dbReference>
<accession>A0A373A2C5</accession>
<reference evidence="6 7" key="1">
    <citation type="submission" date="2018-08" db="EMBL/GenBank/DDBJ databases">
        <title>Diversity &amp; Physiological Properties of Lignin-Decomposing Actinobacteria from Soil.</title>
        <authorList>
            <person name="Roh S.G."/>
            <person name="Kim S.B."/>
        </authorList>
    </citation>
    <scope>NUCLEOTIDE SEQUENCE [LARGE SCALE GENOMIC DNA]</scope>
    <source>
        <strain evidence="6 7">MMS17-GH009</strain>
    </source>
</reference>
<evidence type="ECO:0000256" key="1">
    <source>
        <dbReference type="ARBA" id="ARBA00001917"/>
    </source>
</evidence>
<gene>
    <name evidence="6" type="ORF">DR950_34705</name>
</gene>
<dbReference type="Pfam" id="PF01613">
    <property type="entry name" value="Flavin_Reduct"/>
    <property type="match status" value="1"/>
</dbReference>
<dbReference type="GO" id="GO:0010181">
    <property type="term" value="F:FMN binding"/>
    <property type="evidence" value="ECO:0007669"/>
    <property type="project" value="InterPro"/>
</dbReference>
<keyword evidence="7" id="KW-1185">Reference proteome</keyword>
<protein>
    <submittedName>
        <fullName evidence="6">Flavin reductase family protein</fullName>
    </submittedName>
</protein>
<evidence type="ECO:0000256" key="4">
    <source>
        <dbReference type="ARBA" id="ARBA00038054"/>
    </source>
</evidence>
<dbReference type="SMART" id="SM00903">
    <property type="entry name" value="Flavin_Reduct"/>
    <property type="match status" value="1"/>
</dbReference>
<keyword evidence="3" id="KW-0288">FMN</keyword>
<comment type="similarity">
    <text evidence="4">Belongs to the flavoredoxin family.</text>
</comment>
<dbReference type="PANTHER" id="PTHR33798:SF5">
    <property type="entry name" value="FLAVIN REDUCTASE LIKE DOMAIN-CONTAINING PROTEIN"/>
    <property type="match status" value="1"/>
</dbReference>
<dbReference type="EMBL" id="QVIG01000001">
    <property type="protein sequence ID" value="RGD62219.1"/>
    <property type="molecule type" value="Genomic_DNA"/>
</dbReference>
<sequence>MLHVDVASMTARQRQRLLLWSVVPRPIAMVSTVSPGGAVNLAPFSYYTAVGYSPMALLFCASRRADGTEKDSCRNARLPAEGGTGEFTVNVLIEKHAEAATTTAKPLPYGESEYDLAGLRALPGHAVRSPRIDGSPLAFECRTSSVVPVGDHSVVIGEVVHVVAEEGLVDEAGFHLDLDRLGSVGRMGAAEYVRTLDRYAVGG</sequence>
<evidence type="ECO:0000313" key="7">
    <source>
        <dbReference type="Proteomes" id="UP000263377"/>
    </source>
</evidence>
<dbReference type="GO" id="GO:0016646">
    <property type="term" value="F:oxidoreductase activity, acting on the CH-NH group of donors, NAD or NADP as acceptor"/>
    <property type="evidence" value="ECO:0007669"/>
    <property type="project" value="UniProtKB-ARBA"/>
</dbReference>
<proteinExistence type="inferred from homology"/>
<dbReference type="Gene3D" id="2.30.110.10">
    <property type="entry name" value="Electron Transport, Fmn-binding Protein, Chain A"/>
    <property type="match status" value="1"/>
</dbReference>
<dbReference type="AlphaFoldDB" id="A0A373A2C5"/>
<comment type="caution">
    <text evidence="6">The sequence shown here is derived from an EMBL/GenBank/DDBJ whole genome shotgun (WGS) entry which is preliminary data.</text>
</comment>
<keyword evidence="2" id="KW-0285">Flavoprotein</keyword>
<dbReference type="Proteomes" id="UP000263377">
    <property type="component" value="Unassembled WGS sequence"/>
</dbReference>
<dbReference type="PANTHER" id="PTHR33798">
    <property type="entry name" value="FLAVOPROTEIN OXYGENASE"/>
    <property type="match status" value="1"/>
</dbReference>
<evidence type="ECO:0000256" key="3">
    <source>
        <dbReference type="ARBA" id="ARBA00022643"/>
    </source>
</evidence>
<evidence type="ECO:0000313" key="6">
    <source>
        <dbReference type="EMBL" id="RGD62219.1"/>
    </source>
</evidence>
<name>A0A373A2C5_9ACTN</name>
<comment type="cofactor">
    <cofactor evidence="1">
        <name>FMN</name>
        <dbReference type="ChEBI" id="CHEBI:58210"/>
    </cofactor>
</comment>
<feature type="domain" description="Flavin reductase like" evidence="5">
    <location>
        <begin position="20"/>
        <end position="176"/>
    </location>
</feature>
<evidence type="ECO:0000259" key="5">
    <source>
        <dbReference type="SMART" id="SM00903"/>
    </source>
</evidence>
<dbReference type="RefSeq" id="WP_117490535.1">
    <property type="nucleotide sequence ID" value="NZ_QVIG01000001.1"/>
</dbReference>